<reference evidence="1 2" key="1">
    <citation type="submission" date="2020-04" db="EMBL/GenBank/DDBJ databases">
        <title>Complete Genomes and Methylome analysis of CBBP consortium that reverse antibiotic-induced susceptibility to vancomycin-resistant Enterococcus faecium infection.</title>
        <authorList>
            <person name="Fomenkov A."/>
            <person name="Zhang Z."/>
            <person name="Pamer E."/>
            <person name="Roberts R.J."/>
        </authorList>
    </citation>
    <scope>NUCLEOTIDE SEQUENCE [LARGE SCALE GENOMIC DNA]</scope>
    <source>
        <strain evidence="2">CBBP</strain>
    </source>
</reference>
<evidence type="ECO:0000313" key="2">
    <source>
        <dbReference type="Proteomes" id="UP000501982"/>
    </source>
</evidence>
<evidence type="ECO:0000313" key="1">
    <source>
        <dbReference type="EMBL" id="QJE27395.1"/>
    </source>
</evidence>
<protein>
    <submittedName>
        <fullName evidence="1">Glycosyltransferase family 4 protein</fullName>
    </submittedName>
</protein>
<name>A0A7L5EA03_PARDI</name>
<dbReference type="RefSeq" id="WP_170105056.1">
    <property type="nucleotide sequence ID" value="NZ_CP051672.1"/>
</dbReference>
<dbReference type="AlphaFoldDB" id="A0A7L5EA03"/>
<gene>
    <name evidence="1" type="ORF">HHO38_03170</name>
</gene>
<dbReference type="EMBL" id="CP051672">
    <property type="protein sequence ID" value="QJE27395.1"/>
    <property type="molecule type" value="Genomic_DNA"/>
</dbReference>
<dbReference type="SUPFAM" id="SSF53756">
    <property type="entry name" value="UDP-Glycosyltransferase/glycogen phosphorylase"/>
    <property type="match status" value="1"/>
</dbReference>
<dbReference type="Gene3D" id="3.40.50.2000">
    <property type="entry name" value="Glycogen Phosphorylase B"/>
    <property type="match status" value="2"/>
</dbReference>
<accession>A0A7L5EA03</accession>
<sequence>MNILFLVFHGFNPANGISKKISYQIDALRELGHEVHLCHFSSDENGYKTRWVDDMPIRKYGNGLKGKILKRIEFDSIAQYAIQNRIEFVYMRSDHNANPFTIRMARKMKETNTRIVMEIPTYPYDHEDNIPLKNMELLIDKCFRRQLAKQLHRIVTFTEYEQIFGIDTIRISNGIDFSRIKLKQHRNDTIHELHLIGVAEIHLYHGFDRLILGLLNYYANDPEYKVYFHLVGDFFGQQEENSILPLLRHDTRLSQYVILHGAKHGEELDALFENADMGIGSLARHRSKITRIKTLKNREYAARGLPFIYSEIDNDFEDKPYILKVSADETPIDIPRIISFYKQQKYSPEEIRHSIQDLSWKTQMERVLKAIDLL</sequence>
<keyword evidence="1" id="KW-0808">Transferase</keyword>
<dbReference type="Proteomes" id="UP000501982">
    <property type="component" value="Chromosome"/>
</dbReference>
<organism evidence="1 2">
    <name type="scientific">Parabacteroides distasonis</name>
    <dbReference type="NCBI Taxonomy" id="823"/>
    <lineage>
        <taxon>Bacteria</taxon>
        <taxon>Pseudomonadati</taxon>
        <taxon>Bacteroidota</taxon>
        <taxon>Bacteroidia</taxon>
        <taxon>Bacteroidales</taxon>
        <taxon>Tannerellaceae</taxon>
        <taxon>Parabacteroides</taxon>
    </lineage>
</organism>
<dbReference type="GO" id="GO:0016740">
    <property type="term" value="F:transferase activity"/>
    <property type="evidence" value="ECO:0007669"/>
    <property type="project" value="UniProtKB-KW"/>
</dbReference>
<proteinExistence type="predicted"/>